<reference evidence="9" key="1">
    <citation type="submission" date="2021-02" db="EMBL/GenBank/DDBJ databases">
        <title>Skermanella TT6 skin isolate.</title>
        <authorList>
            <person name="Lee K."/>
            <person name="Ganzorig M."/>
        </authorList>
    </citation>
    <scope>NUCLEOTIDE SEQUENCE</scope>
    <source>
        <strain evidence="9">TT6</strain>
    </source>
</reference>
<dbReference type="InterPro" id="IPR036890">
    <property type="entry name" value="HATPase_C_sf"/>
</dbReference>
<dbReference type="PRINTS" id="PR00344">
    <property type="entry name" value="BCTRLSENSOR"/>
</dbReference>
<keyword evidence="5 9" id="KW-0418">Kinase</keyword>
<sequence length="475" mass="51633">MDLGKIVWTVSFVLLLCSSPMLVFDLIAIQRSVEIASGADIWYDGQLAGDLLRLQVAIRGLPPDVTPESADPAQVDEINLRLDNVFNRINSLPETGSSEWHTRGIRSEEGVADVRRAVDLIDRALPLLASDPAAFRRVADDGVRQAIVVHRRMSLAVVERQNALIGRMQSQVSAFQVKLLGYGVGFVVLLLALGWLMRRHMRSETTLRATNRQLLDLTGNLVAARDAAVRSSEAKSNFLANVSHELRTPLNAILGFSEALMTGIFGRLGERQAEYIGDIHHAGQRLLSLINDILDLAKLEAGKLELREEAVDLVAVAAEAIRDLREAARAAEVRVELEPALGHIGVFADRLRLRQVLDNLLSNAIKFTPADGLIGVSLERPADGRTVIVVTDTGIGIPPDDLARVFQPFEQSDSRHARQAQGTGLGLPLVRQLVERHGGTVRMSSEPGSGTEVVVELPPERALVGAAVPVSRSLS</sequence>
<proteinExistence type="predicted"/>
<dbReference type="InterPro" id="IPR036097">
    <property type="entry name" value="HisK_dim/P_sf"/>
</dbReference>
<dbReference type="CDD" id="cd16922">
    <property type="entry name" value="HATPase_EvgS-ArcB-TorS-like"/>
    <property type="match status" value="1"/>
</dbReference>
<dbReference type="Pfam" id="PF02518">
    <property type="entry name" value="HATPase_c"/>
    <property type="match status" value="1"/>
</dbReference>
<dbReference type="InterPro" id="IPR005467">
    <property type="entry name" value="His_kinase_dom"/>
</dbReference>
<dbReference type="Proteomes" id="UP000595197">
    <property type="component" value="Chromosome"/>
</dbReference>
<dbReference type="Gene3D" id="1.10.287.130">
    <property type="match status" value="1"/>
</dbReference>
<evidence type="ECO:0000256" key="6">
    <source>
        <dbReference type="ARBA" id="ARBA00023012"/>
    </source>
</evidence>
<keyword evidence="7" id="KW-1133">Transmembrane helix</keyword>
<dbReference type="SUPFAM" id="SSF47384">
    <property type="entry name" value="Homodimeric domain of signal transducing histidine kinase"/>
    <property type="match status" value="1"/>
</dbReference>
<dbReference type="GO" id="GO:0016301">
    <property type="term" value="F:kinase activity"/>
    <property type="evidence" value="ECO:0007669"/>
    <property type="project" value="UniProtKB-KW"/>
</dbReference>
<dbReference type="PANTHER" id="PTHR43711:SF26">
    <property type="entry name" value="SENSOR HISTIDINE KINASE RCSC"/>
    <property type="match status" value="1"/>
</dbReference>
<feature type="transmembrane region" description="Helical" evidence="7">
    <location>
        <begin position="179"/>
        <end position="197"/>
    </location>
</feature>
<evidence type="ECO:0000256" key="5">
    <source>
        <dbReference type="ARBA" id="ARBA00022777"/>
    </source>
</evidence>
<organism evidence="9 10">
    <name type="scientific">Skermanella cutis</name>
    <dbReference type="NCBI Taxonomy" id="2775420"/>
    <lineage>
        <taxon>Bacteria</taxon>
        <taxon>Pseudomonadati</taxon>
        <taxon>Pseudomonadota</taxon>
        <taxon>Alphaproteobacteria</taxon>
        <taxon>Rhodospirillales</taxon>
        <taxon>Azospirillaceae</taxon>
        <taxon>Skermanella</taxon>
    </lineage>
</organism>
<keyword evidence="10" id="KW-1185">Reference proteome</keyword>
<dbReference type="EMBL" id="CP067420">
    <property type="protein sequence ID" value="QQP90578.1"/>
    <property type="molecule type" value="Genomic_DNA"/>
</dbReference>
<dbReference type="InterPro" id="IPR003661">
    <property type="entry name" value="HisK_dim/P_dom"/>
</dbReference>
<evidence type="ECO:0000256" key="1">
    <source>
        <dbReference type="ARBA" id="ARBA00000085"/>
    </source>
</evidence>
<feature type="domain" description="Histidine kinase" evidence="8">
    <location>
        <begin position="241"/>
        <end position="461"/>
    </location>
</feature>
<keyword evidence="6" id="KW-0902">Two-component regulatory system</keyword>
<accession>A0ABX7B8W8</accession>
<dbReference type="InterPro" id="IPR050736">
    <property type="entry name" value="Sensor_HK_Regulatory"/>
</dbReference>
<evidence type="ECO:0000259" key="8">
    <source>
        <dbReference type="PROSITE" id="PS50109"/>
    </source>
</evidence>
<evidence type="ECO:0000256" key="7">
    <source>
        <dbReference type="SAM" id="Phobius"/>
    </source>
</evidence>
<evidence type="ECO:0000256" key="3">
    <source>
        <dbReference type="ARBA" id="ARBA00022553"/>
    </source>
</evidence>
<feature type="transmembrane region" description="Helical" evidence="7">
    <location>
        <begin position="6"/>
        <end position="28"/>
    </location>
</feature>
<evidence type="ECO:0000313" key="9">
    <source>
        <dbReference type="EMBL" id="QQP90578.1"/>
    </source>
</evidence>
<dbReference type="SMART" id="SM00387">
    <property type="entry name" value="HATPase_c"/>
    <property type="match status" value="1"/>
</dbReference>
<dbReference type="PROSITE" id="PS50109">
    <property type="entry name" value="HIS_KIN"/>
    <property type="match status" value="1"/>
</dbReference>
<evidence type="ECO:0000313" key="10">
    <source>
        <dbReference type="Proteomes" id="UP000595197"/>
    </source>
</evidence>
<keyword evidence="7" id="KW-0472">Membrane</keyword>
<dbReference type="InterPro" id="IPR004358">
    <property type="entry name" value="Sig_transdc_His_kin-like_C"/>
</dbReference>
<dbReference type="SUPFAM" id="SSF55874">
    <property type="entry name" value="ATPase domain of HSP90 chaperone/DNA topoisomerase II/histidine kinase"/>
    <property type="match status" value="1"/>
</dbReference>
<dbReference type="Pfam" id="PF00512">
    <property type="entry name" value="HisKA"/>
    <property type="match status" value="1"/>
</dbReference>
<keyword evidence="4" id="KW-0808">Transferase</keyword>
<dbReference type="CDD" id="cd00082">
    <property type="entry name" value="HisKA"/>
    <property type="match status" value="1"/>
</dbReference>
<dbReference type="InterPro" id="IPR003594">
    <property type="entry name" value="HATPase_dom"/>
</dbReference>
<gene>
    <name evidence="9" type="ORF">IGS68_04860</name>
</gene>
<dbReference type="EC" id="2.7.13.3" evidence="2"/>
<comment type="catalytic activity">
    <reaction evidence="1">
        <text>ATP + protein L-histidine = ADP + protein N-phospho-L-histidine.</text>
        <dbReference type="EC" id="2.7.13.3"/>
    </reaction>
</comment>
<evidence type="ECO:0000256" key="4">
    <source>
        <dbReference type="ARBA" id="ARBA00022679"/>
    </source>
</evidence>
<keyword evidence="7" id="KW-0812">Transmembrane</keyword>
<name>A0ABX7B8W8_9PROT</name>
<dbReference type="RefSeq" id="WP_201077764.1">
    <property type="nucleotide sequence ID" value="NZ_CP067420.1"/>
</dbReference>
<keyword evidence="3" id="KW-0597">Phosphoprotein</keyword>
<dbReference type="SMART" id="SM00388">
    <property type="entry name" value="HisKA"/>
    <property type="match status" value="1"/>
</dbReference>
<protein>
    <recommendedName>
        <fullName evidence="2">histidine kinase</fullName>
        <ecNumber evidence="2">2.7.13.3</ecNumber>
    </recommendedName>
</protein>
<dbReference type="PANTHER" id="PTHR43711">
    <property type="entry name" value="TWO-COMPONENT HISTIDINE KINASE"/>
    <property type="match status" value="1"/>
</dbReference>
<dbReference type="Gene3D" id="3.30.565.10">
    <property type="entry name" value="Histidine kinase-like ATPase, C-terminal domain"/>
    <property type="match status" value="1"/>
</dbReference>
<evidence type="ECO:0000256" key="2">
    <source>
        <dbReference type="ARBA" id="ARBA00012438"/>
    </source>
</evidence>